<dbReference type="Pfam" id="PF00372">
    <property type="entry name" value="Hemocyanin_M"/>
    <property type="match status" value="1"/>
</dbReference>
<dbReference type="Pfam" id="PF03723">
    <property type="entry name" value="Hemocyanin_C"/>
    <property type="match status" value="1"/>
</dbReference>
<dbReference type="InterPro" id="IPR036697">
    <property type="entry name" value="Hemocyanin_N_sf"/>
</dbReference>
<keyword evidence="1" id="KW-0758">Storage protein</keyword>
<gene>
    <name evidence="7" type="primary">Hx1</name>
</gene>
<accession>A0A067XNU9</accession>
<feature type="signal peptide" evidence="3">
    <location>
        <begin position="1"/>
        <end position="18"/>
    </location>
</feature>
<feature type="domain" description="Hemocyanin N-terminal" evidence="5">
    <location>
        <begin position="39"/>
        <end position="160"/>
    </location>
</feature>
<sequence length="728" mass="85361">MKLLLFLLVAIVASVASSWPTDKWPFSNEPADKEFLKLYKDILQLYVNPYQNGVHEQSQQQQEKPFDPMDHLHDYEYPESVRDLCRMVKEGRGLPWEAPFSVFHPEHRHQMELAFEALYSARSSRTFLQTAQWLRRVKVNPSLWLFALNTAVLHRVDTRGMVLPPHYEVEPHRYVRDRDIRVAYSHKMRHTDGATVHIRPLSGSEESQLSYLSDDPQYNEYELMAHQCRPFWWKPRYGDDHFQRHGELFFYQHHQALGRMRMERRSLRMPDVVPMTLDGPIPVGCHPGLSYRFAGAFPSRPDNARIVDTPDVTKDTFNTYAQRVKTAVDMHSIETPKHQYVHLDNAKGVNLLGNLIEPTKYSLNPRYYGGINTLGHLLIGGISGSHSQHQRNPSVMEHYETSKRDYAFFSFHHYLDDILKKHKGHLEPYTKEDLEFPGVRVGKVQLDRDITTFLEDYEFDLDNAVDYSPVEEMEQASRWQTEGGYHHHQHQQQEKKDDLTLPKLKAVTKRLNHHPVTFLIHIDSQEKKDVTVRVFLAPKYDQHHREMTLDKQGWQMVEIDRFTTTVEAGEQVIERKSTESSVVARHERLHLKELLTKVEDAIQGKSEFKLDKHYYQQEGGYPMHLLFPRGSAEGTAYTLAVMVTDLDKDKSSSDIQPGQFFGVPLCPKSGHKYSDNRSMIFPFDRPIRHLDTFRQIPNMHFMDVNIYHRDQQQQNQIQQEENNFYLSY</sequence>
<proteinExistence type="evidence at transcript level"/>
<keyword evidence="3" id="KW-0732">Signal</keyword>
<feature type="region of interest" description="Disordered" evidence="2">
    <location>
        <begin position="476"/>
        <end position="499"/>
    </location>
</feature>
<reference evidence="7" key="1">
    <citation type="journal article" date="2014" name="Insect Biochem. Mol. Biol.">
        <title>Evolutionary implications of dipluran hexamerins.</title>
        <authorList>
            <person name="Xie W."/>
            <person name="Luan Y.X."/>
        </authorList>
    </citation>
    <scope>NUCLEOTIDE SEQUENCE</scope>
</reference>
<dbReference type="InterPro" id="IPR005204">
    <property type="entry name" value="Hemocyanin_N"/>
</dbReference>
<evidence type="ECO:0000259" key="5">
    <source>
        <dbReference type="Pfam" id="PF03722"/>
    </source>
</evidence>
<dbReference type="SUPFAM" id="SSF48050">
    <property type="entry name" value="Hemocyanin, N-terminal domain"/>
    <property type="match status" value="1"/>
</dbReference>
<dbReference type="GO" id="GO:0045735">
    <property type="term" value="F:nutrient reservoir activity"/>
    <property type="evidence" value="ECO:0007669"/>
    <property type="project" value="UniProtKB-KW"/>
</dbReference>
<feature type="domain" description="Hemocyanin C-terminal" evidence="6">
    <location>
        <begin position="428"/>
        <end position="708"/>
    </location>
</feature>
<evidence type="ECO:0000256" key="3">
    <source>
        <dbReference type="SAM" id="SignalP"/>
    </source>
</evidence>
<protein>
    <submittedName>
        <fullName evidence="7">Hexamerin 1</fullName>
    </submittedName>
</protein>
<dbReference type="InterPro" id="IPR005203">
    <property type="entry name" value="Hemocyanin_C"/>
</dbReference>
<dbReference type="InterPro" id="IPR013788">
    <property type="entry name" value="Hemocyanin/hexamerin"/>
</dbReference>
<dbReference type="PRINTS" id="PR00187">
    <property type="entry name" value="HAEMOCYANIN"/>
</dbReference>
<name>A0A067XNU9_9HEXA</name>
<dbReference type="Gene3D" id="1.20.1370.10">
    <property type="entry name" value="Hemocyanin, N-terminal domain"/>
    <property type="match status" value="1"/>
</dbReference>
<dbReference type="AlphaFoldDB" id="A0A067XNU9"/>
<feature type="chain" id="PRO_5001650009" evidence="3">
    <location>
        <begin position="19"/>
        <end position="728"/>
    </location>
</feature>
<dbReference type="InterPro" id="IPR014756">
    <property type="entry name" value="Ig_E-set"/>
</dbReference>
<dbReference type="InterPro" id="IPR008922">
    <property type="entry name" value="Di-copper_centre_dom_sf"/>
</dbReference>
<evidence type="ECO:0000256" key="2">
    <source>
        <dbReference type="SAM" id="MobiDB-lite"/>
    </source>
</evidence>
<dbReference type="InterPro" id="IPR000896">
    <property type="entry name" value="Hemocyanin/hexamerin_mid_dom"/>
</dbReference>
<evidence type="ECO:0000259" key="4">
    <source>
        <dbReference type="Pfam" id="PF00372"/>
    </source>
</evidence>
<evidence type="ECO:0000256" key="1">
    <source>
        <dbReference type="ARBA" id="ARBA00022761"/>
    </source>
</evidence>
<dbReference type="InterPro" id="IPR037020">
    <property type="entry name" value="Hemocyanin_C_sf"/>
</dbReference>
<dbReference type="PANTHER" id="PTHR11511">
    <property type="entry name" value="LARVAL STORAGE PROTEIN/PHENOLOXIDASE"/>
    <property type="match status" value="1"/>
</dbReference>
<dbReference type="PANTHER" id="PTHR11511:SF5">
    <property type="entry name" value="FAT-BODY PROTEIN 1-RELATED"/>
    <property type="match status" value="1"/>
</dbReference>
<dbReference type="EMBL" id="JX867263">
    <property type="protein sequence ID" value="AGR40405.1"/>
    <property type="molecule type" value="mRNA"/>
</dbReference>
<dbReference type="GO" id="GO:0005615">
    <property type="term" value="C:extracellular space"/>
    <property type="evidence" value="ECO:0007669"/>
    <property type="project" value="UniProtKB-ARBA"/>
</dbReference>
<dbReference type="SUPFAM" id="SSF81296">
    <property type="entry name" value="E set domains"/>
    <property type="match status" value="1"/>
</dbReference>
<feature type="domain" description="Hemocyanin middle" evidence="4">
    <location>
        <begin position="165"/>
        <end position="418"/>
    </location>
</feature>
<evidence type="ECO:0000259" key="6">
    <source>
        <dbReference type="Pfam" id="PF03723"/>
    </source>
</evidence>
<dbReference type="Gene3D" id="1.10.1280.10">
    <property type="entry name" value="Di-copper center containing domain from catechol oxidase"/>
    <property type="match status" value="1"/>
</dbReference>
<organism evidence="7">
    <name type="scientific">Occasjapyx japonicus</name>
    <dbReference type="NCBI Taxonomy" id="289462"/>
    <lineage>
        <taxon>Eukaryota</taxon>
        <taxon>Metazoa</taxon>
        <taxon>Ecdysozoa</taxon>
        <taxon>Arthropoda</taxon>
        <taxon>Hexapoda</taxon>
        <taxon>Diplura</taxon>
        <taxon>Dicellurata</taxon>
        <taxon>Japygoidea</taxon>
        <taxon>Japygidae</taxon>
        <taxon>Japyginae</taxon>
        <taxon>Occasjapyx</taxon>
    </lineage>
</organism>
<evidence type="ECO:0000313" key="7">
    <source>
        <dbReference type="EMBL" id="AGR40405.1"/>
    </source>
</evidence>
<dbReference type="SUPFAM" id="SSF48056">
    <property type="entry name" value="Di-copper centre-containing domain"/>
    <property type="match status" value="1"/>
</dbReference>
<dbReference type="Pfam" id="PF03722">
    <property type="entry name" value="Hemocyanin_N"/>
    <property type="match status" value="1"/>
</dbReference>
<dbReference type="Gene3D" id="2.60.40.1520">
    <property type="entry name" value="Hemocyanin, C-terminal domain"/>
    <property type="match status" value="1"/>
</dbReference>